<evidence type="ECO:0000256" key="6">
    <source>
        <dbReference type="ARBA" id="ARBA00022692"/>
    </source>
</evidence>
<evidence type="ECO:0000313" key="12">
    <source>
        <dbReference type="EMBL" id="GLX82793.1"/>
    </source>
</evidence>
<dbReference type="SUPFAM" id="SSF103054">
    <property type="entry name" value="General secretion pathway protein M, EpsM"/>
    <property type="match status" value="1"/>
</dbReference>
<evidence type="ECO:0000256" key="11">
    <source>
        <dbReference type="SAM" id="Phobius"/>
    </source>
</evidence>
<keyword evidence="9 10" id="KW-0472">Membrane</keyword>
<evidence type="ECO:0000256" key="1">
    <source>
        <dbReference type="ARBA" id="ARBA00004377"/>
    </source>
</evidence>
<gene>
    <name evidence="12" type="primary">gspM</name>
    <name evidence="12" type="ORF">theurythT_22450</name>
</gene>
<dbReference type="InterPro" id="IPR023229">
    <property type="entry name" value="T2SS_M_periplasmic_sf"/>
</dbReference>
<dbReference type="PIRSF" id="PIRSF006291">
    <property type="entry name" value="GspM"/>
    <property type="match status" value="1"/>
</dbReference>
<evidence type="ECO:0000256" key="5">
    <source>
        <dbReference type="ARBA" id="ARBA00022519"/>
    </source>
</evidence>
<evidence type="ECO:0000256" key="7">
    <source>
        <dbReference type="ARBA" id="ARBA00022927"/>
    </source>
</evidence>
<dbReference type="EMBL" id="BSSU01000011">
    <property type="protein sequence ID" value="GLX82793.1"/>
    <property type="molecule type" value="Genomic_DNA"/>
</dbReference>
<keyword evidence="3 10" id="KW-0813">Transport</keyword>
<evidence type="ECO:0000256" key="4">
    <source>
        <dbReference type="ARBA" id="ARBA00022475"/>
    </source>
</evidence>
<evidence type="ECO:0000256" key="9">
    <source>
        <dbReference type="ARBA" id="ARBA00023136"/>
    </source>
</evidence>
<proteinExistence type="inferred from homology"/>
<evidence type="ECO:0000256" key="3">
    <source>
        <dbReference type="ARBA" id="ARBA00022448"/>
    </source>
</evidence>
<evidence type="ECO:0000256" key="2">
    <source>
        <dbReference type="ARBA" id="ARBA00010637"/>
    </source>
</evidence>
<keyword evidence="6 11" id="KW-0812">Transmembrane</keyword>
<accession>A0ABQ6H3P8</accession>
<reference evidence="12 13" key="1">
    <citation type="submission" date="2023-03" db="EMBL/GenBank/DDBJ databases">
        <title>Draft genome sequence of Thalassotalea eurytherma JCM 18482T.</title>
        <authorList>
            <person name="Sawabe T."/>
        </authorList>
    </citation>
    <scope>NUCLEOTIDE SEQUENCE [LARGE SCALE GENOMIC DNA]</scope>
    <source>
        <strain evidence="12 13">JCM 18482</strain>
    </source>
</reference>
<evidence type="ECO:0000256" key="10">
    <source>
        <dbReference type="PIRNR" id="PIRNR006291"/>
    </source>
</evidence>
<dbReference type="Gene3D" id="3.30.1360.100">
    <property type="entry name" value="General secretion pathway protein M, EpsM"/>
    <property type="match status" value="1"/>
</dbReference>
<keyword evidence="5 10" id="KW-0997">Cell inner membrane</keyword>
<dbReference type="Pfam" id="PF04612">
    <property type="entry name" value="T2SSM"/>
    <property type="match status" value="1"/>
</dbReference>
<comment type="function">
    <text evidence="10">Inner membrane component of the type II secretion system required for the energy-dependent secretion of extracellular factors such as proteases and toxins from the periplasm.</text>
</comment>
<keyword evidence="8 11" id="KW-1133">Transmembrane helix</keyword>
<sequence length="156" mass="17627">MKAKWQALQPREQQLVAVMAIFIAIFLFVTVIWQPLHNSLEASQKKLTRQQELLVWLKDKTNLYQQAKGGTTNRPSAGSLSSITNRSAGRQQISITRIQPQGEDLQVWIDEVSFDKLVDWLATLSAQEGIRVKGIDLTDTEQSGVVRVRRLQLGKS</sequence>
<comment type="subcellular location">
    <subcellularLocation>
        <location evidence="1">Cell inner membrane</location>
        <topology evidence="1">Single-pass membrane protein</topology>
    </subcellularLocation>
</comment>
<dbReference type="InterPro" id="IPR007690">
    <property type="entry name" value="T2SS_GspM"/>
</dbReference>
<keyword evidence="13" id="KW-1185">Reference proteome</keyword>
<evidence type="ECO:0000313" key="13">
    <source>
        <dbReference type="Proteomes" id="UP001157133"/>
    </source>
</evidence>
<protein>
    <recommendedName>
        <fullName evidence="10">Type II secretion system protein M</fullName>
        <shortName evidence="10">T2SS protein M</shortName>
    </recommendedName>
    <alternativeName>
        <fullName evidence="10">General secretion pathway protein M</fullName>
    </alternativeName>
</protein>
<comment type="similarity">
    <text evidence="2 10">Belongs to the GSP M family.</text>
</comment>
<comment type="caution">
    <text evidence="12">The sequence shown here is derived from an EMBL/GenBank/DDBJ whole genome shotgun (WGS) entry which is preliminary data.</text>
</comment>
<dbReference type="Proteomes" id="UP001157133">
    <property type="component" value="Unassembled WGS sequence"/>
</dbReference>
<keyword evidence="4 10" id="KW-1003">Cell membrane</keyword>
<evidence type="ECO:0000256" key="8">
    <source>
        <dbReference type="ARBA" id="ARBA00022989"/>
    </source>
</evidence>
<organism evidence="12 13">
    <name type="scientific">Thalassotalea eurytherma</name>
    <dbReference type="NCBI Taxonomy" id="1144278"/>
    <lineage>
        <taxon>Bacteria</taxon>
        <taxon>Pseudomonadati</taxon>
        <taxon>Pseudomonadota</taxon>
        <taxon>Gammaproteobacteria</taxon>
        <taxon>Alteromonadales</taxon>
        <taxon>Colwelliaceae</taxon>
        <taxon>Thalassotalea</taxon>
    </lineage>
</organism>
<feature type="transmembrane region" description="Helical" evidence="11">
    <location>
        <begin position="15"/>
        <end position="36"/>
    </location>
</feature>
<keyword evidence="7 10" id="KW-0653">Protein transport</keyword>
<name>A0ABQ6H3P8_9GAMM</name>